<name>A0A0L7LMI7_OPEBR</name>
<dbReference type="STRING" id="104452.A0A0L7LMI7"/>
<dbReference type="Gene3D" id="2.130.10.10">
    <property type="entry name" value="YVTN repeat-like/Quinoprotein amine dehydrogenase"/>
    <property type="match status" value="2"/>
</dbReference>
<dbReference type="Proteomes" id="UP000037510">
    <property type="component" value="Unassembled WGS sequence"/>
</dbReference>
<evidence type="ECO:0000313" key="2">
    <source>
        <dbReference type="EMBL" id="KOB76569.1"/>
    </source>
</evidence>
<feature type="region of interest" description="Disordered" evidence="1">
    <location>
        <begin position="474"/>
        <end position="498"/>
    </location>
</feature>
<comment type="caution">
    <text evidence="2">The sequence shown here is derived from an EMBL/GenBank/DDBJ whole genome shotgun (WGS) entry which is preliminary data.</text>
</comment>
<feature type="compositionally biased region" description="Polar residues" evidence="1">
    <location>
        <begin position="475"/>
        <end position="498"/>
    </location>
</feature>
<protein>
    <submittedName>
        <fullName evidence="2">WD repeat-containing protein 38</fullName>
    </submittedName>
</protein>
<dbReference type="Pfam" id="PF00400">
    <property type="entry name" value="WD40"/>
    <property type="match status" value="1"/>
</dbReference>
<dbReference type="InterPro" id="IPR001680">
    <property type="entry name" value="WD40_rpt"/>
</dbReference>
<dbReference type="AlphaFoldDB" id="A0A0L7LMI7"/>
<dbReference type="InterPro" id="IPR015943">
    <property type="entry name" value="WD40/YVTN_repeat-like_dom_sf"/>
</dbReference>
<sequence>MTTSCYNISQYSRFNLSENESDIHVFVKEYKERIKQQLAREKCNTRSTFVSFAEKRLSATDVAWLQDNEERFFRDTANETLTSQCYRSEYGFISSMIYSADGEFIIVGHASGLIQAILAQYATSIQNYYENEEHPTIWYPMFYEGKSKKSDQFSWVQENYNRFMKGTRNEVMYYRWFSSEMGAITALEYSPNGAYIIVGHSSGLIQMRHGSTGTLIHTLRNTQFPPKPVYALEYSKTEERICYAACMDGAVYRIEIPQRSPALSFGLTADGTKMVVGYGDASIKLYDMETQERMHFAQVCAIKCHEERPFVFASAAWDKTLRIWDTRCSVGCVITFEGVDICSDSIDLNRDHCLAGSWQTTEALTLWDLAARKKLSVIRAQNRRPDVDGDGTNCLEVINLHNRYITCSYPATGTILAVTSHQDRIAYGGTAPTFTIAKFFDPKHEQEKYEKEIHPDFDYANAIPIFEHSYEDNISESTPSDFQSTEISMENSEMSKMY</sequence>
<dbReference type="EMBL" id="JTDY01000584">
    <property type="protein sequence ID" value="KOB76569.1"/>
    <property type="molecule type" value="Genomic_DNA"/>
</dbReference>
<reference evidence="2 3" key="1">
    <citation type="journal article" date="2015" name="Genome Biol. Evol.">
        <title>The genome of winter moth (Operophtera brumata) provides a genomic perspective on sexual dimorphism and phenology.</title>
        <authorList>
            <person name="Derks M.F."/>
            <person name="Smit S."/>
            <person name="Salis L."/>
            <person name="Schijlen E."/>
            <person name="Bossers A."/>
            <person name="Mateman C."/>
            <person name="Pijl A.S."/>
            <person name="de Ridder D."/>
            <person name="Groenen M.A."/>
            <person name="Visser M.E."/>
            <person name="Megens H.J."/>
        </authorList>
    </citation>
    <scope>NUCLEOTIDE SEQUENCE [LARGE SCALE GENOMIC DNA]</scope>
    <source>
        <strain evidence="2">WM2013NL</strain>
        <tissue evidence="2">Head and thorax</tissue>
    </source>
</reference>
<proteinExistence type="predicted"/>
<accession>A0A0L7LMI7</accession>
<keyword evidence="3" id="KW-1185">Reference proteome</keyword>
<dbReference type="SUPFAM" id="SSF50978">
    <property type="entry name" value="WD40 repeat-like"/>
    <property type="match status" value="1"/>
</dbReference>
<organism evidence="2 3">
    <name type="scientific">Operophtera brumata</name>
    <name type="common">Winter moth</name>
    <name type="synonym">Phalaena brumata</name>
    <dbReference type="NCBI Taxonomy" id="104452"/>
    <lineage>
        <taxon>Eukaryota</taxon>
        <taxon>Metazoa</taxon>
        <taxon>Ecdysozoa</taxon>
        <taxon>Arthropoda</taxon>
        <taxon>Hexapoda</taxon>
        <taxon>Insecta</taxon>
        <taxon>Pterygota</taxon>
        <taxon>Neoptera</taxon>
        <taxon>Endopterygota</taxon>
        <taxon>Lepidoptera</taxon>
        <taxon>Glossata</taxon>
        <taxon>Ditrysia</taxon>
        <taxon>Geometroidea</taxon>
        <taxon>Geometridae</taxon>
        <taxon>Larentiinae</taxon>
        <taxon>Operophtera</taxon>
    </lineage>
</organism>
<dbReference type="PANTHER" id="PTHR47822:SF2">
    <property type="entry name" value="F-BOX AND WD-40 DOMAIN PROTEIN 7"/>
    <property type="match status" value="1"/>
</dbReference>
<dbReference type="InterPro" id="IPR036322">
    <property type="entry name" value="WD40_repeat_dom_sf"/>
</dbReference>
<gene>
    <name evidence="2" type="ORF">OBRU01_05611</name>
</gene>
<dbReference type="SMART" id="SM00320">
    <property type="entry name" value="WD40"/>
    <property type="match status" value="3"/>
</dbReference>
<evidence type="ECO:0000313" key="3">
    <source>
        <dbReference type="Proteomes" id="UP000037510"/>
    </source>
</evidence>
<evidence type="ECO:0000256" key="1">
    <source>
        <dbReference type="SAM" id="MobiDB-lite"/>
    </source>
</evidence>
<dbReference type="PANTHER" id="PTHR47822">
    <property type="entry name" value="CARBOHYDRATE BINDING DOMAIN CONTAINING PROTEIN"/>
    <property type="match status" value="1"/>
</dbReference>